<dbReference type="EMBL" id="JAQQWL010000002">
    <property type="protein sequence ID" value="KAK8086080.1"/>
    <property type="molecule type" value="Genomic_DNA"/>
</dbReference>
<accession>A0ABR1WSF3</accession>
<evidence type="ECO:0000313" key="2">
    <source>
        <dbReference type="EMBL" id="KAK8086080.1"/>
    </source>
</evidence>
<dbReference type="GeneID" id="92085526"/>
<feature type="region of interest" description="Disordered" evidence="1">
    <location>
        <begin position="52"/>
        <end position="99"/>
    </location>
</feature>
<sequence length="153" mass="16054">MMQLLQRTTTAAAPTSRSRRILSFARTICAKVAAGLEENIDDAFAAVAAPVTVAPPQTSSPRRHNSPPSGESTSSWQYPLELDGDAEGGARPGHRGTAADVCRTLPPGLRPWATTLGDPTYRAGFDVVAAGVQCLLTAVGPVGWWWGAEACPI</sequence>
<organism evidence="2 3">
    <name type="scientific">Apiospora phragmitis</name>
    <dbReference type="NCBI Taxonomy" id="2905665"/>
    <lineage>
        <taxon>Eukaryota</taxon>
        <taxon>Fungi</taxon>
        <taxon>Dikarya</taxon>
        <taxon>Ascomycota</taxon>
        <taxon>Pezizomycotina</taxon>
        <taxon>Sordariomycetes</taxon>
        <taxon>Xylariomycetidae</taxon>
        <taxon>Amphisphaeriales</taxon>
        <taxon>Apiosporaceae</taxon>
        <taxon>Apiospora</taxon>
    </lineage>
</organism>
<proteinExistence type="predicted"/>
<comment type="caution">
    <text evidence="2">The sequence shown here is derived from an EMBL/GenBank/DDBJ whole genome shotgun (WGS) entry which is preliminary data.</text>
</comment>
<dbReference type="Proteomes" id="UP001480595">
    <property type="component" value="Unassembled WGS sequence"/>
</dbReference>
<name>A0ABR1WSF3_9PEZI</name>
<evidence type="ECO:0000256" key="1">
    <source>
        <dbReference type="SAM" id="MobiDB-lite"/>
    </source>
</evidence>
<feature type="compositionally biased region" description="Polar residues" evidence="1">
    <location>
        <begin position="66"/>
        <end position="77"/>
    </location>
</feature>
<reference evidence="2 3" key="1">
    <citation type="submission" date="2023-01" db="EMBL/GenBank/DDBJ databases">
        <title>Analysis of 21 Apiospora genomes using comparative genomics revels a genus with tremendous synthesis potential of carbohydrate active enzymes and secondary metabolites.</title>
        <authorList>
            <person name="Sorensen T."/>
        </authorList>
    </citation>
    <scope>NUCLEOTIDE SEQUENCE [LARGE SCALE GENOMIC DNA]</scope>
    <source>
        <strain evidence="2 3">CBS 135458</strain>
    </source>
</reference>
<evidence type="ECO:0000313" key="3">
    <source>
        <dbReference type="Proteomes" id="UP001480595"/>
    </source>
</evidence>
<gene>
    <name evidence="2" type="ORF">PG994_001054</name>
</gene>
<protein>
    <submittedName>
        <fullName evidence="2">Uncharacterized protein</fullName>
    </submittedName>
</protein>
<keyword evidence="3" id="KW-1185">Reference proteome</keyword>
<dbReference type="RefSeq" id="XP_066720604.1">
    <property type="nucleotide sequence ID" value="XM_066852463.1"/>
</dbReference>